<dbReference type="RefSeq" id="WP_256197648.1">
    <property type="nucleotide sequence ID" value="NZ_CALVCM010000042.1"/>
</dbReference>
<dbReference type="EC" id="3.1.-.-" evidence="3"/>
<comment type="similarity">
    <text evidence="1 3">Belongs to the PemK/MazF family.</text>
</comment>
<gene>
    <name evidence="4" type="ORF">NE663_05565</name>
</gene>
<keyword evidence="3" id="KW-0540">Nuclease</keyword>
<dbReference type="Gene3D" id="2.30.30.110">
    <property type="match status" value="1"/>
</dbReference>
<dbReference type="PIRSF" id="PIRSF033490">
    <property type="entry name" value="MazF"/>
    <property type="match status" value="1"/>
</dbReference>
<organism evidence="4 5">
    <name type="scientific">Massilicoli timonensis</name>
    <dbReference type="NCBI Taxonomy" id="2015901"/>
    <lineage>
        <taxon>Bacteria</taxon>
        <taxon>Bacillati</taxon>
        <taxon>Bacillota</taxon>
        <taxon>Erysipelotrichia</taxon>
        <taxon>Erysipelotrichales</taxon>
        <taxon>Erysipelotrichaceae</taxon>
        <taxon>Massilicoli</taxon>
    </lineage>
</organism>
<dbReference type="PANTHER" id="PTHR33988:SF2">
    <property type="entry name" value="ENDORIBONUCLEASE MAZF"/>
    <property type="match status" value="1"/>
</dbReference>
<evidence type="ECO:0000313" key="4">
    <source>
        <dbReference type="EMBL" id="MCQ5121728.1"/>
    </source>
</evidence>
<keyword evidence="3" id="KW-0378">Hydrolase</keyword>
<dbReference type="InterPro" id="IPR003477">
    <property type="entry name" value="PemK-like"/>
</dbReference>
<comment type="function">
    <text evidence="3">Toxic component of a type II toxin-antitoxin (TA) system.</text>
</comment>
<dbReference type="InterPro" id="IPR011067">
    <property type="entry name" value="Plasmid_toxin/cell-grow_inhib"/>
</dbReference>
<name>A0ABT1SKG9_9FIRM</name>
<protein>
    <recommendedName>
        <fullName evidence="3">mRNA interferase</fullName>
        <ecNumber evidence="3">3.1.-.-</ecNumber>
    </recommendedName>
</protein>
<evidence type="ECO:0000313" key="5">
    <source>
        <dbReference type="Proteomes" id="UP001524435"/>
    </source>
</evidence>
<sequence length="130" mass="14915">MKEIKRGDLYYADLRPIIGSEQGGVRPVLIIQNDVGNHFSPTVIAAAITSRRKNRWMPTHVPLRGYRCGLRKYSVVLLEQIRTIDRTRLKDYIGSLNARTMDYVDHAIAVSFGLDEILSQQEEQKEKSKE</sequence>
<evidence type="ECO:0000256" key="1">
    <source>
        <dbReference type="ARBA" id="ARBA00007521"/>
    </source>
</evidence>
<keyword evidence="3" id="KW-0255">Endonuclease</keyword>
<reference evidence="4 5" key="1">
    <citation type="submission" date="2022-06" db="EMBL/GenBank/DDBJ databases">
        <title>Isolation of gut microbiota from human fecal samples.</title>
        <authorList>
            <person name="Pamer E.G."/>
            <person name="Barat B."/>
            <person name="Waligurski E."/>
            <person name="Medina S."/>
            <person name="Paddock L."/>
            <person name="Mostad J."/>
        </authorList>
    </citation>
    <scope>NUCLEOTIDE SEQUENCE [LARGE SCALE GENOMIC DNA]</scope>
    <source>
        <strain evidence="4 5">DFI.6.1</strain>
    </source>
</reference>
<dbReference type="Pfam" id="PF02452">
    <property type="entry name" value="PemK_toxin"/>
    <property type="match status" value="1"/>
</dbReference>
<keyword evidence="5" id="KW-1185">Reference proteome</keyword>
<dbReference type="PANTHER" id="PTHR33988">
    <property type="entry name" value="ENDORIBONUCLEASE MAZF-RELATED"/>
    <property type="match status" value="1"/>
</dbReference>
<proteinExistence type="inferred from homology"/>
<dbReference type="EMBL" id="JANGCH010000006">
    <property type="protein sequence ID" value="MCQ5121728.1"/>
    <property type="molecule type" value="Genomic_DNA"/>
</dbReference>
<dbReference type="SUPFAM" id="SSF50118">
    <property type="entry name" value="Cell growth inhibitor/plasmid maintenance toxic component"/>
    <property type="match status" value="1"/>
</dbReference>
<dbReference type="Proteomes" id="UP001524435">
    <property type="component" value="Unassembled WGS sequence"/>
</dbReference>
<evidence type="ECO:0000256" key="3">
    <source>
        <dbReference type="PIRNR" id="PIRNR033490"/>
    </source>
</evidence>
<comment type="caution">
    <text evidence="4">The sequence shown here is derived from an EMBL/GenBank/DDBJ whole genome shotgun (WGS) entry which is preliminary data.</text>
</comment>
<evidence type="ECO:0000256" key="2">
    <source>
        <dbReference type="ARBA" id="ARBA00022649"/>
    </source>
</evidence>
<keyword evidence="2" id="KW-1277">Toxin-antitoxin system</keyword>
<accession>A0ABT1SKG9</accession>